<dbReference type="EMBL" id="CZVW01000008">
    <property type="protein sequence ID" value="CUT00923.1"/>
    <property type="molecule type" value="Genomic_DNA"/>
</dbReference>
<sequence length="116" mass="13090">MLIGTVKYILITLGSGQSVVRNKAVLRKEMDKTFVNSHQAEKVKILLNDSEELNTNEKFAIVVSSKEDIELPQKFIIQIGDLIVEVEKISQFELEVRRILKGGFVKSGNKVSIVKF</sequence>
<dbReference type="OrthoDB" id="9905876at2"/>
<proteinExistence type="predicted"/>
<protein>
    <submittedName>
        <fullName evidence="1">Uncharacterized protein</fullName>
    </submittedName>
</protein>
<organism evidence="1 2">
    <name type="scientific">Candidatus Chryseopegocella kryptomonas</name>
    <dbReference type="NCBI Taxonomy" id="1633643"/>
    <lineage>
        <taxon>Bacteria</taxon>
        <taxon>Pseudomonadati</taxon>
        <taxon>Candidatus Kryptoniota</taxon>
        <taxon>Candidatus Chryseopegocella</taxon>
    </lineage>
</organism>
<gene>
    <name evidence="1" type="ORF">JGI23_00945</name>
</gene>
<dbReference type="AlphaFoldDB" id="A0A0N7MXA8"/>
<reference evidence="2" key="1">
    <citation type="submission" date="2015-11" db="EMBL/GenBank/DDBJ databases">
        <authorList>
            <person name="Varghese N."/>
        </authorList>
    </citation>
    <scope>NUCLEOTIDE SEQUENCE [LARGE SCALE GENOMIC DNA]</scope>
    <source>
        <strain evidence="2">JGI-23</strain>
    </source>
</reference>
<dbReference type="Proteomes" id="UP000199197">
    <property type="component" value="Unassembled WGS sequence"/>
</dbReference>
<name>A0A0N7MXA8_9BACT</name>
<keyword evidence="2" id="KW-1185">Reference proteome</keyword>
<evidence type="ECO:0000313" key="2">
    <source>
        <dbReference type="Proteomes" id="UP000199197"/>
    </source>
</evidence>
<evidence type="ECO:0000313" key="1">
    <source>
        <dbReference type="EMBL" id="CUT00923.1"/>
    </source>
</evidence>
<accession>A0A0N7MXA8</accession>